<evidence type="ECO:0000313" key="2">
    <source>
        <dbReference type="EMBL" id="WAR10609.1"/>
    </source>
</evidence>
<feature type="compositionally biased region" description="Polar residues" evidence="1">
    <location>
        <begin position="34"/>
        <end position="44"/>
    </location>
</feature>
<proteinExistence type="predicted"/>
<evidence type="ECO:0000313" key="3">
    <source>
        <dbReference type="Proteomes" id="UP001164746"/>
    </source>
</evidence>
<dbReference type="Proteomes" id="UP001164746">
    <property type="component" value="Chromosome 7"/>
</dbReference>
<gene>
    <name evidence="2" type="ORF">MAR_035685</name>
</gene>
<keyword evidence="3" id="KW-1185">Reference proteome</keyword>
<dbReference type="EMBL" id="CP111018">
    <property type="protein sequence ID" value="WAR10609.1"/>
    <property type="molecule type" value="Genomic_DNA"/>
</dbReference>
<organism evidence="2 3">
    <name type="scientific">Mya arenaria</name>
    <name type="common">Soft-shell clam</name>
    <dbReference type="NCBI Taxonomy" id="6604"/>
    <lineage>
        <taxon>Eukaryota</taxon>
        <taxon>Metazoa</taxon>
        <taxon>Spiralia</taxon>
        <taxon>Lophotrochozoa</taxon>
        <taxon>Mollusca</taxon>
        <taxon>Bivalvia</taxon>
        <taxon>Autobranchia</taxon>
        <taxon>Heteroconchia</taxon>
        <taxon>Euheterodonta</taxon>
        <taxon>Imparidentia</taxon>
        <taxon>Neoheterodontei</taxon>
        <taxon>Myida</taxon>
        <taxon>Myoidea</taxon>
        <taxon>Myidae</taxon>
        <taxon>Mya</taxon>
    </lineage>
</organism>
<sequence>MTKVFQGIPRQMATMGAGSDSSDDDSLDFSSQSGQRQIPDTDTGATDEPRKPWSLVLPELRDKHAPVQGATKRRDEPRKPRSLNSFERKIMCEPALNFVEGATKRRDEPRKPRSLNSFERKIMCEPALNFVEGGFPIQGRPTKSRKSVTKIRGFPKPDRPTKYRKSVTKSR</sequence>
<accession>A0ABY7EQD4</accession>
<evidence type="ECO:0000256" key="1">
    <source>
        <dbReference type="SAM" id="MobiDB-lite"/>
    </source>
</evidence>
<protein>
    <submittedName>
        <fullName evidence="2">Uncharacterized protein</fullName>
    </submittedName>
</protein>
<name>A0ABY7EQD4_MYAAR</name>
<feature type="region of interest" description="Disordered" evidence="1">
    <location>
        <begin position="1"/>
        <end position="87"/>
    </location>
</feature>
<reference evidence="2" key="1">
    <citation type="submission" date="2022-11" db="EMBL/GenBank/DDBJ databases">
        <title>Centuries of genome instability and evolution in soft-shell clam transmissible cancer (bioRxiv).</title>
        <authorList>
            <person name="Hart S.F.M."/>
            <person name="Yonemitsu M.A."/>
            <person name="Giersch R.M."/>
            <person name="Beal B.F."/>
            <person name="Arriagada G."/>
            <person name="Davis B.W."/>
            <person name="Ostrander E.A."/>
            <person name="Goff S.P."/>
            <person name="Metzger M.J."/>
        </authorList>
    </citation>
    <scope>NUCLEOTIDE SEQUENCE</scope>
    <source>
        <strain evidence="2">MELC-2E11</strain>
        <tissue evidence="2">Siphon/mantle</tissue>
    </source>
</reference>
<feature type="region of interest" description="Disordered" evidence="1">
    <location>
        <begin position="134"/>
        <end position="171"/>
    </location>
</feature>
<feature type="compositionally biased region" description="Basic residues" evidence="1">
    <location>
        <begin position="162"/>
        <end position="171"/>
    </location>
</feature>